<evidence type="ECO:0000256" key="10">
    <source>
        <dbReference type="ARBA" id="ARBA00023004"/>
    </source>
</evidence>
<sequence>MSLLQDLTLANLVVDALLFYALYFISRLFFPPFTSGSPFRDIPGPPPTSWFMGNLGQLFNSKGLPFHQELVDRFGGMVKVYGFFGDEQLYISDPRALHSIISKDQDAFEETAVFIETNKVIFGPGLVATTGEQHKRQRKLVNPIFSTLQLRRLVPIFYEIAEKLSNVLTEEVRAHRTDGKKNVLDMSEWMCRVALESVGQTVLGYSFDPLDSPHNNPYTSAIKELIPTIFSLSLVRQFAPFLSKLGPPSFRRKLVEWTPNVAVQKVKRMSDEMHHTAQVILRRKREDIANEGLSYDYEEGNDVISVLLRANDNANEADKLSDIELTGQMTVLIFGAQDTTSSALSRILHLLSVNPEVQSKLRDEIEFALKNRRHEDSDGRLDYDTAMALPWLDAVLKETLRLRVFISFSPTLSTLLIIFNRYPPVPFVRRTAVKERTIPYSEPADLASGHSQPRVSCVTIPVGTTVFVGIAGSNSLESVWGPDAKEWKPERWLPTGDAAHHGVRLPGIYSGMMSFLGGGRSCIGYKFAQIEMKIILITLLSKFKFSPTENEIIWNLSQIISPSVKGPDGSESEQKGLPLVVEIIEKAGF</sequence>
<evidence type="ECO:0000256" key="8">
    <source>
        <dbReference type="ARBA" id="ARBA00022989"/>
    </source>
</evidence>
<keyword evidence="5 13" id="KW-0349">Heme</keyword>
<dbReference type="GO" id="GO:0004497">
    <property type="term" value="F:monooxygenase activity"/>
    <property type="evidence" value="ECO:0007669"/>
    <property type="project" value="UniProtKB-KW"/>
</dbReference>
<evidence type="ECO:0000256" key="6">
    <source>
        <dbReference type="ARBA" id="ARBA00022692"/>
    </source>
</evidence>
<dbReference type="Pfam" id="PF00067">
    <property type="entry name" value="p450"/>
    <property type="match status" value="2"/>
</dbReference>
<dbReference type="PANTHER" id="PTHR24305:SF166">
    <property type="entry name" value="CYTOCHROME P450 12A4, MITOCHONDRIAL-RELATED"/>
    <property type="match status" value="1"/>
</dbReference>
<dbReference type="InterPro" id="IPR036396">
    <property type="entry name" value="Cyt_P450_sf"/>
</dbReference>
<dbReference type="GO" id="GO:0016705">
    <property type="term" value="F:oxidoreductase activity, acting on paired donors, with incorporation or reduction of molecular oxygen"/>
    <property type="evidence" value="ECO:0007669"/>
    <property type="project" value="InterPro"/>
</dbReference>
<dbReference type="PANTHER" id="PTHR24305">
    <property type="entry name" value="CYTOCHROME P450"/>
    <property type="match status" value="1"/>
</dbReference>
<evidence type="ECO:0000256" key="3">
    <source>
        <dbReference type="ARBA" id="ARBA00004721"/>
    </source>
</evidence>
<keyword evidence="12 14" id="KW-0472">Membrane</keyword>
<evidence type="ECO:0000256" key="4">
    <source>
        <dbReference type="ARBA" id="ARBA00010617"/>
    </source>
</evidence>
<keyword evidence="11" id="KW-0503">Monooxygenase</keyword>
<protein>
    <recommendedName>
        <fullName evidence="17">Cytochrome P450</fullName>
    </recommendedName>
</protein>
<dbReference type="HOGENOM" id="CLU_001570_5_11_1"/>
<evidence type="ECO:0000313" key="15">
    <source>
        <dbReference type="EMBL" id="KIJ90934.1"/>
    </source>
</evidence>
<evidence type="ECO:0000256" key="12">
    <source>
        <dbReference type="ARBA" id="ARBA00023136"/>
    </source>
</evidence>
<dbReference type="GO" id="GO:0016020">
    <property type="term" value="C:membrane"/>
    <property type="evidence" value="ECO:0007669"/>
    <property type="project" value="UniProtKB-SubCell"/>
</dbReference>
<keyword evidence="9" id="KW-0560">Oxidoreductase</keyword>
<accession>A0A0C9WHC1</accession>
<organism evidence="15 16">
    <name type="scientific">Laccaria amethystina LaAM-08-1</name>
    <dbReference type="NCBI Taxonomy" id="1095629"/>
    <lineage>
        <taxon>Eukaryota</taxon>
        <taxon>Fungi</taxon>
        <taxon>Dikarya</taxon>
        <taxon>Basidiomycota</taxon>
        <taxon>Agaricomycotina</taxon>
        <taxon>Agaricomycetes</taxon>
        <taxon>Agaricomycetidae</taxon>
        <taxon>Agaricales</taxon>
        <taxon>Agaricineae</taxon>
        <taxon>Hydnangiaceae</taxon>
        <taxon>Laccaria</taxon>
    </lineage>
</organism>
<evidence type="ECO:0000256" key="13">
    <source>
        <dbReference type="PIRSR" id="PIRSR602401-1"/>
    </source>
</evidence>
<dbReference type="SUPFAM" id="SSF48264">
    <property type="entry name" value="Cytochrome P450"/>
    <property type="match status" value="1"/>
</dbReference>
<reference evidence="15 16" key="1">
    <citation type="submission" date="2014-04" db="EMBL/GenBank/DDBJ databases">
        <authorList>
            <consortium name="DOE Joint Genome Institute"/>
            <person name="Kuo A."/>
            <person name="Kohler A."/>
            <person name="Nagy L.G."/>
            <person name="Floudas D."/>
            <person name="Copeland A."/>
            <person name="Barry K.W."/>
            <person name="Cichocki N."/>
            <person name="Veneault-Fourrey C."/>
            <person name="LaButti K."/>
            <person name="Lindquist E.A."/>
            <person name="Lipzen A."/>
            <person name="Lundell T."/>
            <person name="Morin E."/>
            <person name="Murat C."/>
            <person name="Sun H."/>
            <person name="Tunlid A."/>
            <person name="Henrissat B."/>
            <person name="Grigoriev I.V."/>
            <person name="Hibbett D.S."/>
            <person name="Martin F."/>
            <person name="Nordberg H.P."/>
            <person name="Cantor M.N."/>
            <person name="Hua S.X."/>
        </authorList>
    </citation>
    <scope>NUCLEOTIDE SEQUENCE [LARGE SCALE GENOMIC DNA]</scope>
    <source>
        <strain evidence="15 16">LaAM-08-1</strain>
    </source>
</reference>
<dbReference type="InterPro" id="IPR050121">
    <property type="entry name" value="Cytochrome_P450_monoxygenase"/>
</dbReference>
<dbReference type="AlphaFoldDB" id="A0A0C9WHC1"/>
<dbReference type="InterPro" id="IPR002401">
    <property type="entry name" value="Cyt_P450_E_grp-I"/>
</dbReference>
<keyword evidence="8 14" id="KW-1133">Transmembrane helix</keyword>
<name>A0A0C9WHC1_9AGAR</name>
<keyword evidence="7 13" id="KW-0479">Metal-binding</keyword>
<evidence type="ECO:0000256" key="9">
    <source>
        <dbReference type="ARBA" id="ARBA00023002"/>
    </source>
</evidence>
<dbReference type="GO" id="GO:0020037">
    <property type="term" value="F:heme binding"/>
    <property type="evidence" value="ECO:0007669"/>
    <property type="project" value="InterPro"/>
</dbReference>
<reference evidence="16" key="2">
    <citation type="submission" date="2015-01" db="EMBL/GenBank/DDBJ databases">
        <title>Evolutionary Origins and Diversification of the Mycorrhizal Mutualists.</title>
        <authorList>
            <consortium name="DOE Joint Genome Institute"/>
            <consortium name="Mycorrhizal Genomics Consortium"/>
            <person name="Kohler A."/>
            <person name="Kuo A."/>
            <person name="Nagy L.G."/>
            <person name="Floudas D."/>
            <person name="Copeland A."/>
            <person name="Barry K.W."/>
            <person name="Cichocki N."/>
            <person name="Veneault-Fourrey C."/>
            <person name="LaButti K."/>
            <person name="Lindquist E.A."/>
            <person name="Lipzen A."/>
            <person name="Lundell T."/>
            <person name="Morin E."/>
            <person name="Murat C."/>
            <person name="Riley R."/>
            <person name="Ohm R."/>
            <person name="Sun H."/>
            <person name="Tunlid A."/>
            <person name="Henrissat B."/>
            <person name="Grigoriev I.V."/>
            <person name="Hibbett D.S."/>
            <person name="Martin F."/>
        </authorList>
    </citation>
    <scope>NUCLEOTIDE SEQUENCE [LARGE SCALE GENOMIC DNA]</scope>
    <source>
        <strain evidence="16">LaAM-08-1</strain>
    </source>
</reference>
<dbReference type="EMBL" id="KN839082">
    <property type="protein sequence ID" value="KIJ90934.1"/>
    <property type="molecule type" value="Genomic_DNA"/>
</dbReference>
<dbReference type="CDD" id="cd11069">
    <property type="entry name" value="CYP_FUM15-like"/>
    <property type="match status" value="1"/>
</dbReference>
<dbReference type="InterPro" id="IPR001128">
    <property type="entry name" value="Cyt_P450"/>
</dbReference>
<feature type="transmembrane region" description="Helical" evidence="14">
    <location>
        <begin position="12"/>
        <end position="30"/>
    </location>
</feature>
<evidence type="ECO:0008006" key="17">
    <source>
        <dbReference type="Google" id="ProtNLM"/>
    </source>
</evidence>
<dbReference type="STRING" id="1095629.A0A0C9WHC1"/>
<comment type="similarity">
    <text evidence="4">Belongs to the cytochrome P450 family.</text>
</comment>
<evidence type="ECO:0000256" key="14">
    <source>
        <dbReference type="SAM" id="Phobius"/>
    </source>
</evidence>
<evidence type="ECO:0000256" key="11">
    <source>
        <dbReference type="ARBA" id="ARBA00023033"/>
    </source>
</evidence>
<evidence type="ECO:0000256" key="7">
    <source>
        <dbReference type="ARBA" id="ARBA00022723"/>
    </source>
</evidence>
<dbReference type="OrthoDB" id="1470350at2759"/>
<comment type="cofactor">
    <cofactor evidence="1 13">
        <name>heme</name>
        <dbReference type="ChEBI" id="CHEBI:30413"/>
    </cofactor>
</comment>
<proteinExistence type="inferred from homology"/>
<evidence type="ECO:0000256" key="5">
    <source>
        <dbReference type="ARBA" id="ARBA00022617"/>
    </source>
</evidence>
<evidence type="ECO:0000256" key="1">
    <source>
        <dbReference type="ARBA" id="ARBA00001971"/>
    </source>
</evidence>
<evidence type="ECO:0000256" key="2">
    <source>
        <dbReference type="ARBA" id="ARBA00004370"/>
    </source>
</evidence>
<keyword evidence="6 14" id="KW-0812">Transmembrane</keyword>
<gene>
    <name evidence="15" type="ORF">K443DRAFT_115864</name>
</gene>
<dbReference type="Proteomes" id="UP000054477">
    <property type="component" value="Unassembled WGS sequence"/>
</dbReference>
<dbReference type="GO" id="GO:0005506">
    <property type="term" value="F:iron ion binding"/>
    <property type="evidence" value="ECO:0007669"/>
    <property type="project" value="InterPro"/>
</dbReference>
<comment type="subcellular location">
    <subcellularLocation>
        <location evidence="2">Membrane</location>
    </subcellularLocation>
</comment>
<dbReference type="Gene3D" id="1.10.630.10">
    <property type="entry name" value="Cytochrome P450"/>
    <property type="match status" value="1"/>
</dbReference>
<evidence type="ECO:0000313" key="16">
    <source>
        <dbReference type="Proteomes" id="UP000054477"/>
    </source>
</evidence>
<keyword evidence="10 13" id="KW-0408">Iron</keyword>
<feature type="binding site" description="axial binding residue" evidence="13">
    <location>
        <position position="522"/>
    </location>
    <ligand>
        <name>heme</name>
        <dbReference type="ChEBI" id="CHEBI:30413"/>
    </ligand>
    <ligandPart>
        <name>Fe</name>
        <dbReference type="ChEBI" id="CHEBI:18248"/>
    </ligandPart>
</feature>
<comment type="pathway">
    <text evidence="3">Secondary metabolite biosynthesis; terpenoid biosynthesis.</text>
</comment>
<dbReference type="PRINTS" id="PR00463">
    <property type="entry name" value="EP450I"/>
</dbReference>
<keyword evidence="16" id="KW-1185">Reference proteome</keyword>